<dbReference type="SUPFAM" id="SSF141678">
    <property type="entry name" value="MAL13P1.257-like"/>
    <property type="match status" value="1"/>
</dbReference>
<evidence type="ECO:0000313" key="4">
    <source>
        <dbReference type="EMBL" id="KAI3438806.1"/>
    </source>
</evidence>
<comment type="similarity">
    <text evidence="1">Belongs to the UPF0587 family.</text>
</comment>
<dbReference type="OrthoDB" id="10248838at2759"/>
<proteinExistence type="inferred from homology"/>
<evidence type="ECO:0000256" key="1">
    <source>
        <dbReference type="ARBA" id="ARBA00007818"/>
    </source>
</evidence>
<protein>
    <recommendedName>
        <fullName evidence="6">DUF866 domain-containing protein</fullName>
    </recommendedName>
</protein>
<keyword evidence="2" id="KW-0479">Metal-binding</keyword>
<evidence type="ECO:0008006" key="6">
    <source>
        <dbReference type="Google" id="ProtNLM"/>
    </source>
</evidence>
<dbReference type="Pfam" id="PF05907">
    <property type="entry name" value="CXXC_Zn-b_euk"/>
    <property type="match status" value="1"/>
</dbReference>
<gene>
    <name evidence="4" type="ORF">D9Q98_001223</name>
</gene>
<dbReference type="AlphaFoldDB" id="A0A9D4Z3C0"/>
<dbReference type="GO" id="GO:0008270">
    <property type="term" value="F:zinc ion binding"/>
    <property type="evidence" value="ECO:0007669"/>
    <property type="project" value="TreeGrafter"/>
</dbReference>
<dbReference type="InterPro" id="IPR008584">
    <property type="entry name" value="CXXC_Zn-binding_euk"/>
</dbReference>
<sequence length="160" mass="17958">MFVLLCIKLEEIENVESVSLPPGAHFVMTLKNSVGEDVRENVVVDPGEQHDLDNSRGTANFRLKWDRSSKHQAYMNCEAVKGVTRDIKADDANKFVPIMGFECRGLEPVSYQPETFIVKSKGGQTFEADLSEGEWADYDEKLGESVSIMGIEAMFKVHKK</sequence>
<keyword evidence="5" id="KW-1185">Reference proteome</keyword>
<dbReference type="PANTHER" id="PTHR12857">
    <property type="entry name" value="CXXC MOTIF CONTAINING ZINC BINDING PROTEIN"/>
    <property type="match status" value="1"/>
</dbReference>
<name>A0A9D4Z3C0_CHLVU</name>
<dbReference type="PANTHER" id="PTHR12857:SF0">
    <property type="entry name" value="CXXC MOTIF CONTAINING ZINC BINDING PROTEIN"/>
    <property type="match status" value="1"/>
</dbReference>
<reference evidence="4" key="1">
    <citation type="journal article" date="2019" name="Plant J.">
        <title>Chlorella vulgaris genome assembly and annotation reveals the molecular basis for metabolic acclimation to high light conditions.</title>
        <authorList>
            <person name="Cecchin M."/>
            <person name="Marcolungo L."/>
            <person name="Rossato M."/>
            <person name="Girolomoni L."/>
            <person name="Cosentino E."/>
            <person name="Cuine S."/>
            <person name="Li-Beisson Y."/>
            <person name="Delledonne M."/>
            <person name="Ballottari M."/>
        </authorList>
    </citation>
    <scope>NUCLEOTIDE SEQUENCE</scope>
    <source>
        <strain evidence="4">211/11P</strain>
    </source>
</reference>
<accession>A0A9D4Z3C0</accession>
<evidence type="ECO:0000256" key="2">
    <source>
        <dbReference type="ARBA" id="ARBA00022723"/>
    </source>
</evidence>
<evidence type="ECO:0000313" key="5">
    <source>
        <dbReference type="Proteomes" id="UP001055712"/>
    </source>
</evidence>
<evidence type="ECO:0000256" key="3">
    <source>
        <dbReference type="ARBA" id="ARBA00022833"/>
    </source>
</evidence>
<keyword evidence="3" id="KW-0862">Zinc</keyword>
<organism evidence="4 5">
    <name type="scientific">Chlorella vulgaris</name>
    <name type="common">Green alga</name>
    <dbReference type="NCBI Taxonomy" id="3077"/>
    <lineage>
        <taxon>Eukaryota</taxon>
        <taxon>Viridiplantae</taxon>
        <taxon>Chlorophyta</taxon>
        <taxon>core chlorophytes</taxon>
        <taxon>Trebouxiophyceae</taxon>
        <taxon>Chlorellales</taxon>
        <taxon>Chlorellaceae</taxon>
        <taxon>Chlorella clade</taxon>
        <taxon>Chlorella</taxon>
    </lineage>
</organism>
<reference evidence="4" key="2">
    <citation type="submission" date="2020-11" db="EMBL/GenBank/DDBJ databases">
        <authorList>
            <person name="Cecchin M."/>
            <person name="Marcolungo L."/>
            <person name="Rossato M."/>
            <person name="Girolomoni L."/>
            <person name="Cosentino E."/>
            <person name="Cuine S."/>
            <person name="Li-Beisson Y."/>
            <person name="Delledonne M."/>
            <person name="Ballottari M."/>
        </authorList>
    </citation>
    <scope>NUCLEOTIDE SEQUENCE</scope>
    <source>
        <strain evidence="4">211/11P</strain>
        <tissue evidence="4">Whole cell</tissue>
    </source>
</reference>
<comment type="caution">
    <text evidence="4">The sequence shown here is derived from an EMBL/GenBank/DDBJ whole genome shotgun (WGS) entry which is preliminary data.</text>
</comment>
<dbReference type="Proteomes" id="UP001055712">
    <property type="component" value="Unassembled WGS sequence"/>
</dbReference>
<dbReference type="EMBL" id="SIDB01000001">
    <property type="protein sequence ID" value="KAI3438806.1"/>
    <property type="molecule type" value="Genomic_DNA"/>
</dbReference>